<name>A0A1B7HN39_9ENTR</name>
<reference evidence="3 4" key="1">
    <citation type="submission" date="2016-04" db="EMBL/GenBank/DDBJ databases">
        <title>ATOL: Assembling a taxonomically balanced genome-scale reconstruction of the evolutionary history of the Enterobacteriaceae.</title>
        <authorList>
            <person name="Plunkett G.III."/>
            <person name="Neeno-Eckwall E.C."/>
            <person name="Glasner J.D."/>
            <person name="Perna N.T."/>
        </authorList>
    </citation>
    <scope>NUCLEOTIDE SEQUENCE [LARGE SCALE GENOMIC DNA]</scope>
    <source>
        <strain evidence="3 4">ATCC 51604</strain>
    </source>
</reference>
<dbReference type="PATRIC" id="fig|1354253.4.peg.4415"/>
<evidence type="ECO:0000313" key="4">
    <source>
        <dbReference type="Proteomes" id="UP000078504"/>
    </source>
</evidence>
<evidence type="ECO:0000313" key="3">
    <source>
        <dbReference type="EMBL" id="OAT17056.1"/>
    </source>
</evidence>
<organism evidence="3 4">
    <name type="scientific">Buttiauxella gaviniae ATCC 51604</name>
    <dbReference type="NCBI Taxonomy" id="1354253"/>
    <lineage>
        <taxon>Bacteria</taxon>
        <taxon>Pseudomonadati</taxon>
        <taxon>Pseudomonadota</taxon>
        <taxon>Gammaproteobacteria</taxon>
        <taxon>Enterobacterales</taxon>
        <taxon>Enterobacteriaceae</taxon>
        <taxon>Buttiauxella</taxon>
    </lineage>
</organism>
<gene>
    <name evidence="3" type="ORF">M977_04302</name>
</gene>
<comment type="caution">
    <text evidence="3">The sequence shown here is derived from an EMBL/GenBank/DDBJ whole genome shotgun (WGS) entry which is preliminary data.</text>
</comment>
<feature type="chain" id="PRO_5008593218" description="MarB family multiple antibiotic resistance protein" evidence="2">
    <location>
        <begin position="22"/>
        <end position="71"/>
    </location>
</feature>
<dbReference type="EMBL" id="LXEP01000044">
    <property type="protein sequence ID" value="OAT17056.1"/>
    <property type="molecule type" value="Genomic_DNA"/>
</dbReference>
<evidence type="ECO:0000256" key="1">
    <source>
        <dbReference type="SAM" id="MobiDB-lite"/>
    </source>
</evidence>
<dbReference type="RefSeq" id="WP_064518791.1">
    <property type="nucleotide sequence ID" value="NZ_LXEP01000044.1"/>
</dbReference>
<evidence type="ECO:0008006" key="5">
    <source>
        <dbReference type="Google" id="ProtNLM"/>
    </source>
</evidence>
<evidence type="ECO:0000256" key="2">
    <source>
        <dbReference type="SAM" id="SignalP"/>
    </source>
</evidence>
<accession>A0A1B7HN39</accession>
<dbReference type="AlphaFoldDB" id="A0A1B7HN39"/>
<keyword evidence="2" id="KW-0732">Signal</keyword>
<dbReference type="Proteomes" id="UP000078504">
    <property type="component" value="Unassembled WGS sequence"/>
</dbReference>
<feature type="compositionally biased region" description="Polar residues" evidence="1">
    <location>
        <begin position="43"/>
        <end position="52"/>
    </location>
</feature>
<dbReference type="Pfam" id="PF13999">
    <property type="entry name" value="MarB"/>
    <property type="match status" value="1"/>
</dbReference>
<sequence length="71" mass="7557">MKRFIGAVSLVLILASANALAEQPGSFNATQSNHGGMILPPSDSHTNCSSHETIGDKSELLGTPYYHESTR</sequence>
<proteinExistence type="predicted"/>
<feature type="signal peptide" evidence="2">
    <location>
        <begin position="1"/>
        <end position="21"/>
    </location>
</feature>
<dbReference type="InterPro" id="IPR025732">
    <property type="entry name" value="MarB"/>
</dbReference>
<feature type="compositionally biased region" description="Polar residues" evidence="1">
    <location>
        <begin position="25"/>
        <end position="34"/>
    </location>
</feature>
<feature type="region of interest" description="Disordered" evidence="1">
    <location>
        <begin position="25"/>
        <end position="71"/>
    </location>
</feature>
<protein>
    <recommendedName>
        <fullName evidence="5">MarB family multiple antibiotic resistance protein</fullName>
    </recommendedName>
</protein>